<evidence type="ECO:0000256" key="2">
    <source>
        <dbReference type="SAM" id="MobiDB-lite"/>
    </source>
</evidence>
<sequence length="284" mass="31516">MTNPIDSRSSKKDPGDKFGFGGQGAPSLTKRAVDAAAKAAPASSTLPSPSLPRKSHVKPVFGPPADPLRFAPPVPTLPRGMLEQCLQQACADAVKGSVERLVQGFAPTLATAIEERVTGQARKIEEELEALRGAVRASVAEIKDAHQRTQRRCKARTDSQERCSLPADRWRQSRTAPGTSPPEEGTQDRCCHHVHLDYDFDEEEESMLEVNWWHYYGDAIRRFKKNFIASGGYLADVSTDTWYMDHSDEELRAMKQRGCAPMEDSEVTPGEVNDMIERHRGTQK</sequence>
<feature type="region of interest" description="Disordered" evidence="2">
    <location>
        <begin position="1"/>
        <end position="64"/>
    </location>
</feature>
<evidence type="ECO:0000313" key="4">
    <source>
        <dbReference type="Proteomes" id="UP000244855"/>
    </source>
</evidence>
<dbReference type="AlphaFoldDB" id="A0A2V1DV23"/>
<name>A0A2V1DV23_9PLEO</name>
<keyword evidence="4" id="KW-1185">Reference proteome</keyword>
<feature type="coiled-coil region" evidence="1">
    <location>
        <begin position="114"/>
        <end position="141"/>
    </location>
</feature>
<feature type="compositionally biased region" description="Low complexity" evidence="2">
    <location>
        <begin position="35"/>
        <end position="52"/>
    </location>
</feature>
<feature type="compositionally biased region" description="Basic and acidic residues" evidence="2">
    <location>
        <begin position="275"/>
        <end position="284"/>
    </location>
</feature>
<evidence type="ECO:0000313" key="3">
    <source>
        <dbReference type="EMBL" id="PVI01105.1"/>
    </source>
</evidence>
<protein>
    <submittedName>
        <fullName evidence="3">Uncharacterized protein</fullName>
    </submittedName>
</protein>
<evidence type="ECO:0000256" key="1">
    <source>
        <dbReference type="SAM" id="Coils"/>
    </source>
</evidence>
<gene>
    <name evidence="3" type="ORF">DM02DRAFT_364854</name>
</gene>
<keyword evidence="1" id="KW-0175">Coiled coil</keyword>
<proteinExistence type="predicted"/>
<feature type="region of interest" description="Disordered" evidence="2">
    <location>
        <begin position="259"/>
        <end position="284"/>
    </location>
</feature>
<reference evidence="3 4" key="1">
    <citation type="journal article" date="2018" name="Sci. Rep.">
        <title>Comparative genomics provides insights into the lifestyle and reveals functional heterogeneity of dark septate endophytic fungi.</title>
        <authorList>
            <person name="Knapp D.G."/>
            <person name="Nemeth J.B."/>
            <person name="Barry K."/>
            <person name="Hainaut M."/>
            <person name="Henrissat B."/>
            <person name="Johnson J."/>
            <person name="Kuo A."/>
            <person name="Lim J.H.P."/>
            <person name="Lipzen A."/>
            <person name="Nolan M."/>
            <person name="Ohm R.A."/>
            <person name="Tamas L."/>
            <person name="Grigoriev I.V."/>
            <person name="Spatafora J.W."/>
            <person name="Nagy L.G."/>
            <person name="Kovacs G.M."/>
        </authorList>
    </citation>
    <scope>NUCLEOTIDE SEQUENCE [LARGE SCALE GENOMIC DNA]</scope>
    <source>
        <strain evidence="3 4">DSE2036</strain>
    </source>
</reference>
<feature type="region of interest" description="Disordered" evidence="2">
    <location>
        <begin position="150"/>
        <end position="188"/>
    </location>
</feature>
<accession>A0A2V1DV23</accession>
<dbReference type="EMBL" id="KZ805362">
    <property type="protein sequence ID" value="PVI01105.1"/>
    <property type="molecule type" value="Genomic_DNA"/>
</dbReference>
<organism evidence="3 4">
    <name type="scientific">Periconia macrospinosa</name>
    <dbReference type="NCBI Taxonomy" id="97972"/>
    <lineage>
        <taxon>Eukaryota</taxon>
        <taxon>Fungi</taxon>
        <taxon>Dikarya</taxon>
        <taxon>Ascomycota</taxon>
        <taxon>Pezizomycotina</taxon>
        <taxon>Dothideomycetes</taxon>
        <taxon>Pleosporomycetidae</taxon>
        <taxon>Pleosporales</taxon>
        <taxon>Massarineae</taxon>
        <taxon>Periconiaceae</taxon>
        <taxon>Periconia</taxon>
    </lineage>
</organism>
<dbReference type="Proteomes" id="UP000244855">
    <property type="component" value="Unassembled WGS sequence"/>
</dbReference>